<dbReference type="GO" id="GO:0016020">
    <property type="term" value="C:membrane"/>
    <property type="evidence" value="ECO:0007669"/>
    <property type="project" value="TreeGrafter"/>
</dbReference>
<evidence type="ECO:0000256" key="1">
    <source>
        <dbReference type="ARBA" id="ARBA00022598"/>
    </source>
</evidence>
<feature type="domain" description="AMP-dependent synthetase/ligase" evidence="6">
    <location>
        <begin position="62"/>
        <end position="469"/>
    </location>
</feature>
<dbReference type="AlphaFoldDB" id="A0A7I8W5K0"/>
<keyword evidence="8" id="KW-1185">Reference proteome</keyword>
<name>A0A7I8W5K0_9ANNE</name>
<evidence type="ECO:0000256" key="2">
    <source>
        <dbReference type="ARBA" id="ARBA00022741"/>
    </source>
</evidence>
<sequence length="652" mass="74031">MSLEDAYRNISLKKQSTINNDGLRVSHLNKFNIELDVETPTTYELFLYAVEKFGDQPYLGQRTATEPPFEWFTYKQIFERAKCLASGFQHIGIIPGSFVGIVAKTRLEWVLCERALHMFSAVVIGQYDAQPESTYTYIANEAELPAVIVESVEIAMIYLKNKELMHTLKIIVVLEEYLDYDIVKLAVDKGVMIIPLHKVEELGSKHPKQPCPPNPDNICMLIYTSGTTGDPKGVVIDHKTIVNNASTTAKTSLTSNLSYVHLSYLPLAHIFERTIQLCVMSNGGKIGFWGGQQENLVLDIQALQPNVLIAPPRVLNKIHDKIMAQLPPGSFKRSVFDFAFSRKQASMNYYERVMKDSIWDKVLFKKFQNLLGGNIEIIYSGGAPLSDYIANFIRCAFGCSLIDIYGQSENCGVAIAATLKHEYRFTKAIGPPSYGSEVKLIDVPELDYFAKNNQGEILVRHKYRMKEYYKKPEKTAETIDEEGFIHTGDIGEWSKEGALKVIDRKKHVFKMAQGEYIAPERLEKLYLSSPFICQIFVDGDSFQRYPIALVVPDVDNLIIWAKENGLQCDLKTLCNDNKVRKLILSDLRRIAKIEKLKGFEQIANIKLLEKELTIEDGLLTPTFKIKRSSVRKMFKQDLKNLYENIGDVKAKL</sequence>
<dbReference type="Pfam" id="PF00501">
    <property type="entry name" value="AMP-binding"/>
    <property type="match status" value="1"/>
</dbReference>
<keyword evidence="2" id="KW-0547">Nucleotide-binding</keyword>
<evidence type="ECO:0000313" key="8">
    <source>
        <dbReference type="Proteomes" id="UP000549394"/>
    </source>
</evidence>
<dbReference type="InterPro" id="IPR020845">
    <property type="entry name" value="AMP-binding_CS"/>
</dbReference>
<dbReference type="SUPFAM" id="SSF56801">
    <property type="entry name" value="Acetyl-CoA synthetase-like"/>
    <property type="match status" value="1"/>
</dbReference>
<dbReference type="Proteomes" id="UP000549394">
    <property type="component" value="Unassembled WGS sequence"/>
</dbReference>
<dbReference type="GO" id="GO:0005783">
    <property type="term" value="C:endoplasmic reticulum"/>
    <property type="evidence" value="ECO:0007669"/>
    <property type="project" value="TreeGrafter"/>
</dbReference>
<keyword evidence="1" id="KW-0436">Ligase</keyword>
<organism evidence="7 8">
    <name type="scientific">Dimorphilus gyrociliatus</name>
    <dbReference type="NCBI Taxonomy" id="2664684"/>
    <lineage>
        <taxon>Eukaryota</taxon>
        <taxon>Metazoa</taxon>
        <taxon>Spiralia</taxon>
        <taxon>Lophotrochozoa</taxon>
        <taxon>Annelida</taxon>
        <taxon>Polychaeta</taxon>
        <taxon>Polychaeta incertae sedis</taxon>
        <taxon>Dinophilidae</taxon>
        <taxon>Dimorphilus</taxon>
    </lineage>
</organism>
<proteinExistence type="predicted"/>
<evidence type="ECO:0000256" key="5">
    <source>
        <dbReference type="ARBA" id="ARBA00026121"/>
    </source>
</evidence>
<comment type="caution">
    <text evidence="7">The sequence shown here is derived from an EMBL/GenBank/DDBJ whole genome shotgun (WGS) entry which is preliminary data.</text>
</comment>
<keyword evidence="4" id="KW-0067">ATP-binding</keyword>
<dbReference type="PANTHER" id="PTHR43272">
    <property type="entry name" value="LONG-CHAIN-FATTY-ACID--COA LIGASE"/>
    <property type="match status" value="1"/>
</dbReference>
<keyword evidence="3" id="KW-0443">Lipid metabolism</keyword>
<dbReference type="GO" id="GO:0005524">
    <property type="term" value="F:ATP binding"/>
    <property type="evidence" value="ECO:0007669"/>
    <property type="project" value="UniProtKB-KW"/>
</dbReference>
<dbReference type="PROSITE" id="PS00455">
    <property type="entry name" value="AMP_BINDING"/>
    <property type="match status" value="1"/>
</dbReference>
<dbReference type="EMBL" id="CAJFCJ010000019">
    <property type="protein sequence ID" value="CAD5123442.1"/>
    <property type="molecule type" value="Genomic_DNA"/>
</dbReference>
<protein>
    <recommendedName>
        <fullName evidence="5">long-chain-fatty-acid--CoA ligase</fullName>
        <ecNumber evidence="5">6.2.1.3</ecNumber>
    </recommendedName>
</protein>
<dbReference type="PANTHER" id="PTHR43272:SF33">
    <property type="entry name" value="AMP-BINDING DOMAIN-CONTAINING PROTEIN-RELATED"/>
    <property type="match status" value="1"/>
</dbReference>
<keyword evidence="3" id="KW-0276">Fatty acid metabolism</keyword>
<evidence type="ECO:0000259" key="6">
    <source>
        <dbReference type="Pfam" id="PF00501"/>
    </source>
</evidence>
<dbReference type="GO" id="GO:0004467">
    <property type="term" value="F:long-chain fatty acid-CoA ligase activity"/>
    <property type="evidence" value="ECO:0007669"/>
    <property type="project" value="UniProtKB-EC"/>
</dbReference>
<gene>
    <name evidence="7" type="ORF">DGYR_LOCUS11121</name>
</gene>
<dbReference type="InterPro" id="IPR000873">
    <property type="entry name" value="AMP-dep_synth/lig_dom"/>
</dbReference>
<dbReference type="Gene3D" id="3.40.50.12780">
    <property type="entry name" value="N-terminal domain of ligase-like"/>
    <property type="match status" value="1"/>
</dbReference>
<dbReference type="OrthoDB" id="1700726at2759"/>
<accession>A0A7I8W5K0</accession>
<evidence type="ECO:0000256" key="4">
    <source>
        <dbReference type="ARBA" id="ARBA00022840"/>
    </source>
</evidence>
<dbReference type="InterPro" id="IPR042099">
    <property type="entry name" value="ANL_N_sf"/>
</dbReference>
<dbReference type="EC" id="6.2.1.3" evidence="5"/>
<reference evidence="7 8" key="1">
    <citation type="submission" date="2020-08" db="EMBL/GenBank/DDBJ databases">
        <authorList>
            <person name="Hejnol A."/>
        </authorList>
    </citation>
    <scope>NUCLEOTIDE SEQUENCE [LARGE SCALE GENOMIC DNA]</scope>
</reference>
<evidence type="ECO:0000256" key="3">
    <source>
        <dbReference type="ARBA" id="ARBA00022832"/>
    </source>
</evidence>
<evidence type="ECO:0000313" key="7">
    <source>
        <dbReference type="EMBL" id="CAD5123442.1"/>
    </source>
</evidence>